<feature type="compositionally biased region" description="Basic and acidic residues" evidence="1">
    <location>
        <begin position="635"/>
        <end position="655"/>
    </location>
</feature>
<dbReference type="HOGENOM" id="CLU_015735_0_0_1"/>
<protein>
    <submittedName>
        <fullName evidence="2">Uncharacterized protein</fullName>
    </submittedName>
</protein>
<feature type="compositionally biased region" description="Low complexity" evidence="1">
    <location>
        <begin position="656"/>
        <end position="668"/>
    </location>
</feature>
<feature type="compositionally biased region" description="Basic residues" evidence="1">
    <location>
        <begin position="242"/>
        <end position="251"/>
    </location>
</feature>
<feature type="compositionally biased region" description="Polar residues" evidence="1">
    <location>
        <begin position="88"/>
        <end position="104"/>
    </location>
</feature>
<feature type="compositionally biased region" description="Basic and acidic residues" evidence="1">
    <location>
        <begin position="307"/>
        <end position="322"/>
    </location>
</feature>
<gene>
    <name evidence="2" type="ORF">S7711_09607</name>
</gene>
<dbReference type="AlphaFoldDB" id="A0A084AGB2"/>
<feature type="compositionally biased region" description="Basic and acidic residues" evidence="1">
    <location>
        <begin position="252"/>
        <end position="300"/>
    </location>
</feature>
<feature type="compositionally biased region" description="Low complexity" evidence="1">
    <location>
        <begin position="156"/>
        <end position="171"/>
    </location>
</feature>
<feature type="compositionally biased region" description="Low complexity" evidence="1">
    <location>
        <begin position="479"/>
        <end position="488"/>
    </location>
</feature>
<accession>A0A084AGB2</accession>
<feature type="region of interest" description="Disordered" evidence="1">
    <location>
        <begin position="709"/>
        <end position="747"/>
    </location>
</feature>
<feature type="region of interest" description="Disordered" evidence="1">
    <location>
        <begin position="77"/>
        <end position="377"/>
    </location>
</feature>
<name>A0A084AGB2_STACB</name>
<sequence length="783" mass="85286">MAPKGPITLCEWMTGTTIPNVLGPILEERERPRQRNVVKVDVTTDDESEEDSVRITYPRTGRPALAKKDLESVVKTVRFLESPRKSAMKTSASVSSTDEGSITDSKGPEVSDSAASTTSDEPVDSSGSEKKNESKKNKKKNKKVRIALVDSERESSSSFDVVSTPSPAESESASDVDSEAHPTCECGDCTRARTRSNKQEKALNPQKSKKPQESSEESQAQDTSGSESDDECSAPEPAKSKSNNKKGKSAKQKPEKSNRTAEEQVKADNKKGNKGNKKDENVKKHKADSTEPKKAKPEKKQKQKSKQQQDDKAGKKEDKGKTSETSGESETEEVDKPVKVKSAKGRKSVSKKGSKLATYPEANPSPHHRRPHLIEPIRAEVVQTERVIETPEDPMPNAYYDSTNNVIRVYHGPVYGRHGQQSLYPKRDPSQRPLPIGMPHPSQNPYFNGFYGQEWNMNGPPGQPPDLAGAFVQPRHPVIDPAVPAPAVNRNDGHDSGGPPSSTRGRDGLSNVGPGDVKSILDNPYIPKSIRSQFSTYGSNSQRSGSGSQRGVDNAGWPKGDDVGDVRSPDAGPRRIWNRQRDSSWKQADAENGTQQNQYGGNNGKSSPDGQETWNTPEVRADDWNISASNVYHDVGESSEGRHGWGDNQNSHEDNGNNQSSWNNSGRNAIDSSWDNNKNNNNNNSNSVGYTNGTFATHSFEAPANGEHSGYYTNNNGEGSWTNNAATNDGGQWPTGTQPTSPPPGETSNVFPVPGAWNVGEEVSQEWGGQDLAVDTQGKHNLW</sequence>
<feature type="region of interest" description="Disordered" evidence="1">
    <location>
        <begin position="635"/>
        <end position="690"/>
    </location>
</feature>
<reference evidence="2 3" key="1">
    <citation type="journal article" date="2014" name="BMC Genomics">
        <title>Comparative genome sequencing reveals chemotype-specific gene clusters in the toxigenic black mold Stachybotrys.</title>
        <authorList>
            <person name="Semeiks J."/>
            <person name="Borek D."/>
            <person name="Otwinowski Z."/>
            <person name="Grishin N.V."/>
        </authorList>
    </citation>
    <scope>NUCLEOTIDE SEQUENCE [LARGE SCALE GENOMIC DNA]</scope>
    <source>
        <strain evidence="3">CBS 109288 / IBT 7711</strain>
    </source>
</reference>
<feature type="compositionally biased region" description="Basic and acidic residues" evidence="1">
    <location>
        <begin position="559"/>
        <end position="568"/>
    </location>
</feature>
<dbReference type="Proteomes" id="UP000028045">
    <property type="component" value="Unassembled WGS sequence"/>
</dbReference>
<evidence type="ECO:0000313" key="2">
    <source>
        <dbReference type="EMBL" id="KEY64341.1"/>
    </source>
</evidence>
<feature type="compositionally biased region" description="Basic residues" evidence="1">
    <location>
        <begin position="136"/>
        <end position="145"/>
    </location>
</feature>
<feature type="compositionally biased region" description="Polar residues" evidence="1">
    <location>
        <begin position="711"/>
        <end position="729"/>
    </location>
</feature>
<dbReference type="EMBL" id="KL648741">
    <property type="protein sequence ID" value="KEY64341.1"/>
    <property type="molecule type" value="Genomic_DNA"/>
</dbReference>
<keyword evidence="3" id="KW-1185">Reference proteome</keyword>
<feature type="region of interest" description="Disordered" evidence="1">
    <location>
        <begin position="477"/>
        <end position="622"/>
    </location>
</feature>
<feature type="compositionally biased region" description="Low complexity" evidence="1">
    <location>
        <begin position="730"/>
        <end position="739"/>
    </location>
</feature>
<evidence type="ECO:0000256" key="1">
    <source>
        <dbReference type="SAM" id="MobiDB-lite"/>
    </source>
</evidence>
<feature type="compositionally biased region" description="Basic residues" evidence="1">
    <location>
        <begin position="339"/>
        <end position="354"/>
    </location>
</feature>
<feature type="compositionally biased region" description="Low complexity" evidence="1">
    <location>
        <begin position="676"/>
        <end position="687"/>
    </location>
</feature>
<organism evidence="2 3">
    <name type="scientific">Stachybotrys chartarum (strain CBS 109288 / IBT 7711)</name>
    <name type="common">Toxic black mold</name>
    <name type="synonym">Stilbospora chartarum</name>
    <dbReference type="NCBI Taxonomy" id="1280523"/>
    <lineage>
        <taxon>Eukaryota</taxon>
        <taxon>Fungi</taxon>
        <taxon>Dikarya</taxon>
        <taxon>Ascomycota</taxon>
        <taxon>Pezizomycotina</taxon>
        <taxon>Sordariomycetes</taxon>
        <taxon>Hypocreomycetidae</taxon>
        <taxon>Hypocreales</taxon>
        <taxon>Stachybotryaceae</taxon>
        <taxon>Stachybotrys</taxon>
    </lineage>
</organism>
<feature type="compositionally biased region" description="Polar residues" evidence="1">
    <location>
        <begin position="605"/>
        <end position="616"/>
    </location>
</feature>
<feature type="region of interest" description="Disordered" evidence="1">
    <location>
        <begin position="29"/>
        <end position="64"/>
    </location>
</feature>
<dbReference type="OrthoDB" id="3439935at2759"/>
<evidence type="ECO:0000313" key="3">
    <source>
        <dbReference type="Proteomes" id="UP000028045"/>
    </source>
</evidence>
<feature type="compositionally biased region" description="Low complexity" evidence="1">
    <location>
        <begin position="538"/>
        <end position="551"/>
    </location>
</feature>
<proteinExistence type="predicted"/>